<dbReference type="CDD" id="cd00751">
    <property type="entry name" value="thiolase"/>
    <property type="match status" value="1"/>
</dbReference>
<keyword evidence="3 7" id="KW-0808">Transferase</keyword>
<feature type="domain" description="Thiolase C-terminal" evidence="9">
    <location>
        <begin position="271"/>
        <end position="390"/>
    </location>
</feature>
<evidence type="ECO:0000256" key="5">
    <source>
        <dbReference type="ARBA" id="ARBA00030755"/>
    </source>
</evidence>
<dbReference type="SUPFAM" id="SSF53901">
    <property type="entry name" value="Thiolase-like"/>
    <property type="match status" value="2"/>
</dbReference>
<dbReference type="RefSeq" id="WP_123779383.1">
    <property type="nucleotide sequence ID" value="NZ_RKMG01000004.1"/>
</dbReference>
<evidence type="ECO:0000256" key="2">
    <source>
        <dbReference type="ARBA" id="ARBA00012705"/>
    </source>
</evidence>
<reference evidence="10 11" key="1">
    <citation type="submission" date="2018-11" db="EMBL/GenBank/DDBJ databases">
        <title>Aerococcus sp. SJQ22, whole genome shotgun sequence.</title>
        <authorList>
            <person name="Sun L."/>
            <person name="Gao X."/>
            <person name="Chen W."/>
            <person name="Huang K."/>
        </authorList>
    </citation>
    <scope>NUCLEOTIDE SEQUENCE [LARGE SCALE GENOMIC DNA]</scope>
    <source>
        <strain evidence="10 11">SJQ22</strain>
    </source>
</reference>
<comment type="caution">
    <text evidence="10">The sequence shown here is derived from an EMBL/GenBank/DDBJ whole genome shotgun (WGS) entry which is preliminary data.</text>
</comment>
<evidence type="ECO:0000313" key="10">
    <source>
        <dbReference type="EMBL" id="RPA62479.1"/>
    </source>
</evidence>
<dbReference type="InterPro" id="IPR020617">
    <property type="entry name" value="Thiolase_C"/>
</dbReference>
<name>A0A3N4GHZ4_9LACT</name>
<evidence type="ECO:0000256" key="3">
    <source>
        <dbReference type="ARBA" id="ARBA00022679"/>
    </source>
</evidence>
<evidence type="ECO:0000256" key="6">
    <source>
        <dbReference type="PIRSR" id="PIRSR000429-1"/>
    </source>
</evidence>
<evidence type="ECO:0000256" key="4">
    <source>
        <dbReference type="ARBA" id="ARBA00023315"/>
    </source>
</evidence>
<dbReference type="PIRSF" id="PIRSF000429">
    <property type="entry name" value="Ac-CoA_Ac_transf"/>
    <property type="match status" value="1"/>
</dbReference>
<evidence type="ECO:0000256" key="7">
    <source>
        <dbReference type="RuleBase" id="RU003557"/>
    </source>
</evidence>
<dbReference type="NCBIfam" id="TIGR01930">
    <property type="entry name" value="AcCoA-C-Actrans"/>
    <property type="match status" value="1"/>
</dbReference>
<dbReference type="PROSITE" id="PS00098">
    <property type="entry name" value="THIOLASE_1"/>
    <property type="match status" value="1"/>
</dbReference>
<feature type="active site" description="Proton acceptor" evidence="6">
    <location>
        <position position="348"/>
    </location>
</feature>
<evidence type="ECO:0000259" key="8">
    <source>
        <dbReference type="Pfam" id="PF00108"/>
    </source>
</evidence>
<dbReference type="PROSITE" id="PS00099">
    <property type="entry name" value="THIOLASE_3"/>
    <property type="match status" value="1"/>
</dbReference>
<accession>A0A3N4GHZ4</accession>
<dbReference type="InterPro" id="IPR020613">
    <property type="entry name" value="Thiolase_CS"/>
</dbReference>
<dbReference type="PANTHER" id="PTHR18919">
    <property type="entry name" value="ACETYL-COA C-ACYLTRANSFERASE"/>
    <property type="match status" value="1"/>
</dbReference>
<dbReference type="PROSITE" id="PS00737">
    <property type="entry name" value="THIOLASE_2"/>
    <property type="match status" value="1"/>
</dbReference>
<dbReference type="FunFam" id="3.40.47.10:FF:000010">
    <property type="entry name" value="Acetyl-CoA acetyltransferase (Thiolase)"/>
    <property type="match status" value="1"/>
</dbReference>
<feature type="domain" description="Thiolase N-terminal" evidence="8">
    <location>
        <begin position="4"/>
        <end position="262"/>
    </location>
</feature>
<comment type="similarity">
    <text evidence="1 7">Belongs to the thiolase-like superfamily. Thiolase family.</text>
</comment>
<dbReference type="InterPro" id="IPR020615">
    <property type="entry name" value="Thiolase_acyl_enz_int_AS"/>
</dbReference>
<dbReference type="Gene3D" id="3.40.47.10">
    <property type="match status" value="2"/>
</dbReference>
<proteinExistence type="inferred from homology"/>
<dbReference type="PANTHER" id="PTHR18919:SF107">
    <property type="entry name" value="ACETYL-COA ACETYLTRANSFERASE, CYTOSOLIC"/>
    <property type="match status" value="1"/>
</dbReference>
<dbReference type="Proteomes" id="UP000273977">
    <property type="component" value="Unassembled WGS sequence"/>
</dbReference>
<feature type="active site" description="Proton acceptor" evidence="6">
    <location>
        <position position="378"/>
    </location>
</feature>
<evidence type="ECO:0000313" key="11">
    <source>
        <dbReference type="Proteomes" id="UP000273977"/>
    </source>
</evidence>
<evidence type="ECO:0000256" key="1">
    <source>
        <dbReference type="ARBA" id="ARBA00010982"/>
    </source>
</evidence>
<feature type="active site" description="Acyl-thioester intermediate" evidence="6">
    <location>
        <position position="88"/>
    </location>
</feature>
<dbReference type="InterPro" id="IPR020610">
    <property type="entry name" value="Thiolase_AS"/>
</dbReference>
<dbReference type="InterPro" id="IPR002155">
    <property type="entry name" value="Thiolase"/>
</dbReference>
<keyword evidence="4 7" id="KW-0012">Acyltransferase</keyword>
<dbReference type="EC" id="2.3.1.9" evidence="2"/>
<dbReference type="InterPro" id="IPR016039">
    <property type="entry name" value="Thiolase-like"/>
</dbReference>
<dbReference type="GO" id="GO:0003985">
    <property type="term" value="F:acetyl-CoA C-acetyltransferase activity"/>
    <property type="evidence" value="ECO:0007669"/>
    <property type="project" value="UniProtKB-EC"/>
</dbReference>
<dbReference type="AlphaFoldDB" id="A0A3N4GHZ4"/>
<sequence length="394" mass="40670">MQEVVIVAAKRSAIGKFGGQYKNISAVDLGVQVLKQTMASINLDPQIVEQVIIGNVLSAGLGQNVARQVALKSGLSVESTAVTINQVCGSGLRSVMMAAQAIMLGDAEVVVAGGTENMTLAPYVIQSARWGQRMGPGEMIDTMQHDGLTDAFSHESMGITAENIADQYGISRLAQDEFAAASQQKAMAAIEANRFAEEIVPIEISGKNGSQIITTDESPRAGITAKRLGKLAPVFKEEGTVTAGNSSGINDGAAMLVLMSKEKAEALGIKEMVSIASYATGGVDPSIMGTGPIPTTRKALSKAGITAADLDLVEANEAFASQALCVSDALGLDMDKVNVNGGAIALGHPIGASGARVLVTLVHEMQKRQSVHGLATLCVGGGQGVSVIVKQNIL</sequence>
<dbReference type="OrthoDB" id="9764892at2"/>
<evidence type="ECO:0000259" key="9">
    <source>
        <dbReference type="Pfam" id="PF02803"/>
    </source>
</evidence>
<organism evidence="10 11">
    <name type="scientific">Aerococcus agrisoli</name>
    <dbReference type="NCBI Taxonomy" id="2487350"/>
    <lineage>
        <taxon>Bacteria</taxon>
        <taxon>Bacillati</taxon>
        <taxon>Bacillota</taxon>
        <taxon>Bacilli</taxon>
        <taxon>Lactobacillales</taxon>
        <taxon>Aerococcaceae</taxon>
        <taxon>Aerococcus</taxon>
    </lineage>
</organism>
<gene>
    <name evidence="10" type="ORF">EF384_02360</name>
</gene>
<keyword evidence="11" id="KW-1185">Reference proteome</keyword>
<protein>
    <recommendedName>
        <fullName evidence="2">acetyl-CoA C-acetyltransferase</fullName>
        <ecNumber evidence="2">2.3.1.9</ecNumber>
    </recommendedName>
    <alternativeName>
        <fullName evidence="5">Acetoacetyl-CoA thiolase</fullName>
    </alternativeName>
</protein>
<dbReference type="Pfam" id="PF02803">
    <property type="entry name" value="Thiolase_C"/>
    <property type="match status" value="1"/>
</dbReference>
<dbReference type="Pfam" id="PF00108">
    <property type="entry name" value="Thiolase_N"/>
    <property type="match status" value="1"/>
</dbReference>
<dbReference type="InterPro" id="IPR020616">
    <property type="entry name" value="Thiolase_N"/>
</dbReference>
<dbReference type="EMBL" id="RKMG01000004">
    <property type="protein sequence ID" value="RPA62479.1"/>
    <property type="molecule type" value="Genomic_DNA"/>
</dbReference>